<evidence type="ECO:0000313" key="3">
    <source>
        <dbReference type="EMBL" id="GAA2088320.1"/>
    </source>
</evidence>
<dbReference type="InterPro" id="IPR011009">
    <property type="entry name" value="Kinase-like_dom_sf"/>
</dbReference>
<comment type="caution">
    <text evidence="3">The sequence shown here is derived from an EMBL/GenBank/DDBJ whole genome shotgun (WGS) entry which is preliminary data.</text>
</comment>
<feature type="compositionally biased region" description="Basic and acidic residues" evidence="1">
    <location>
        <begin position="369"/>
        <end position="408"/>
    </location>
</feature>
<reference evidence="3 4" key="1">
    <citation type="journal article" date="2019" name="Int. J. Syst. Evol. Microbiol.">
        <title>The Global Catalogue of Microorganisms (GCM) 10K type strain sequencing project: providing services to taxonomists for standard genome sequencing and annotation.</title>
        <authorList>
            <consortium name="The Broad Institute Genomics Platform"/>
            <consortium name="The Broad Institute Genome Sequencing Center for Infectious Disease"/>
            <person name="Wu L."/>
            <person name="Ma J."/>
        </authorList>
    </citation>
    <scope>NUCLEOTIDE SEQUENCE [LARGE SCALE GENOMIC DNA]</scope>
    <source>
        <strain evidence="3 4">JCM 15900</strain>
    </source>
</reference>
<accession>A0ABN2WB56</accession>
<dbReference type="SUPFAM" id="SSF56112">
    <property type="entry name" value="Protein kinase-like (PK-like)"/>
    <property type="match status" value="1"/>
</dbReference>
<dbReference type="Proteomes" id="UP001500984">
    <property type="component" value="Unassembled WGS sequence"/>
</dbReference>
<evidence type="ECO:0000259" key="2">
    <source>
        <dbReference type="Pfam" id="PF01636"/>
    </source>
</evidence>
<feature type="region of interest" description="Disordered" evidence="1">
    <location>
        <begin position="306"/>
        <end position="408"/>
    </location>
</feature>
<dbReference type="Pfam" id="PF01636">
    <property type="entry name" value="APH"/>
    <property type="match status" value="1"/>
</dbReference>
<feature type="compositionally biased region" description="Low complexity" evidence="1">
    <location>
        <begin position="345"/>
        <end position="368"/>
    </location>
</feature>
<feature type="compositionally biased region" description="Low complexity" evidence="1">
    <location>
        <begin position="312"/>
        <end position="334"/>
    </location>
</feature>
<sequence>MDTTGLRIAAVAASMLDGFSPHAWTDLPPADARRVLLTDGDRTLIAAVWPPEAEAGASAEKVAAAVLAPLLSEAPFALPTVLASRSVPGSLLGTEASQTLMLAEPMPGLPLSTDMFTDRPELVESLAEALALIHSADPGPLADAGLVVEESAEMRERLLADLDTAAESGRVPVALLQRWEQALEDVSAWRFLPVPVHANLGPDALWAEDGRITGISGLGRLRVGDPAADLAAISSLLTPEDFESFFRAYRRIRGGDDPGLRTRVGFHSEITVLEWLLAALAAQDSAAVDDAVALLEALAEITVPEEADDDAAAASTAEEPASASSAAAPAAGEEVPGDGTGGDAAGAETTVAGAREETAAAPAPAGRRLLADDAESFRPHAAPEVDEDGIHTERLEGLHDAPRGDGER</sequence>
<proteinExistence type="predicted"/>
<evidence type="ECO:0000256" key="1">
    <source>
        <dbReference type="SAM" id="MobiDB-lite"/>
    </source>
</evidence>
<gene>
    <name evidence="3" type="ORF">GCM10009823_03310</name>
</gene>
<evidence type="ECO:0000313" key="4">
    <source>
        <dbReference type="Proteomes" id="UP001500984"/>
    </source>
</evidence>
<keyword evidence="4" id="KW-1185">Reference proteome</keyword>
<dbReference type="EMBL" id="BAAAPZ010000002">
    <property type="protein sequence ID" value="GAA2088320.1"/>
    <property type="molecule type" value="Genomic_DNA"/>
</dbReference>
<organism evidence="3 4">
    <name type="scientific">Brevibacterium salitolerans</name>
    <dbReference type="NCBI Taxonomy" id="1403566"/>
    <lineage>
        <taxon>Bacteria</taxon>
        <taxon>Bacillati</taxon>
        <taxon>Actinomycetota</taxon>
        <taxon>Actinomycetes</taxon>
        <taxon>Micrococcales</taxon>
        <taxon>Brevibacteriaceae</taxon>
        <taxon>Brevibacterium</taxon>
    </lineage>
</organism>
<dbReference type="Gene3D" id="3.90.1200.10">
    <property type="match status" value="1"/>
</dbReference>
<feature type="domain" description="Aminoglycoside phosphotransferase" evidence="2">
    <location>
        <begin position="30"/>
        <end position="256"/>
    </location>
</feature>
<dbReference type="RefSeq" id="WP_344334620.1">
    <property type="nucleotide sequence ID" value="NZ_BAAAPZ010000002.1"/>
</dbReference>
<name>A0ABN2WB56_9MICO</name>
<dbReference type="InterPro" id="IPR002575">
    <property type="entry name" value="Aminoglycoside_PTrfase"/>
</dbReference>
<protein>
    <recommendedName>
        <fullName evidence="2">Aminoglycoside phosphotransferase domain-containing protein</fullName>
    </recommendedName>
</protein>